<dbReference type="AlphaFoldDB" id="C0W4D4"/>
<organism evidence="2 3">
    <name type="scientific">Actinomyces urogenitalis DSM 15434</name>
    <dbReference type="NCBI Taxonomy" id="525246"/>
    <lineage>
        <taxon>Bacteria</taxon>
        <taxon>Bacillati</taxon>
        <taxon>Actinomycetota</taxon>
        <taxon>Actinomycetes</taxon>
        <taxon>Actinomycetales</taxon>
        <taxon>Actinomycetaceae</taxon>
        <taxon>Actinomyces</taxon>
    </lineage>
</organism>
<dbReference type="EMBL" id="ACFH01000049">
    <property type="protein sequence ID" value="EEH66417.1"/>
    <property type="molecule type" value="Genomic_DNA"/>
</dbReference>
<feature type="compositionally biased region" description="Basic and acidic residues" evidence="1">
    <location>
        <begin position="28"/>
        <end position="46"/>
    </location>
</feature>
<dbReference type="STRING" id="103621.GCA_001067145_01292"/>
<feature type="compositionally biased region" description="Acidic residues" evidence="1">
    <location>
        <begin position="47"/>
        <end position="63"/>
    </location>
</feature>
<dbReference type="Proteomes" id="UP000004778">
    <property type="component" value="Unassembled WGS sequence"/>
</dbReference>
<evidence type="ECO:0000313" key="2">
    <source>
        <dbReference type="EMBL" id="EEH66417.1"/>
    </source>
</evidence>
<keyword evidence="3" id="KW-1185">Reference proteome</keyword>
<dbReference type="RefSeq" id="WP_006547695.1">
    <property type="nucleotide sequence ID" value="NZ_DS999574.1"/>
</dbReference>
<sequence length="63" mass="7483">MHAEDLYYLNAADDWARRDEIEAEDAEHEAAYWDDADRAYEQHRDERDEDLYDNDPYEGGEAA</sequence>
<name>C0W4D4_9ACTO</name>
<accession>C0W4D4</accession>
<reference evidence="2 3" key="1">
    <citation type="submission" date="2009-01" db="EMBL/GenBank/DDBJ databases">
        <authorList>
            <person name="Qin X."/>
            <person name="Bachman B."/>
            <person name="Battles P."/>
            <person name="Bell A."/>
            <person name="Bess C."/>
            <person name="Bickham C."/>
            <person name="Chaboub L."/>
            <person name="Chen D."/>
            <person name="Coyle M."/>
            <person name="Deiros D.R."/>
            <person name="Dinh H."/>
            <person name="Forbes L."/>
            <person name="Fowler G."/>
            <person name="Francisco L."/>
            <person name="Fu Q."/>
            <person name="Gubbala S."/>
            <person name="Hale W."/>
            <person name="Han Y."/>
            <person name="Hemphill L."/>
            <person name="Highlander S.K."/>
            <person name="Hirani K."/>
            <person name="Hogues M."/>
            <person name="Jackson L."/>
            <person name="Jakkamsetti A."/>
            <person name="Javaid M."/>
            <person name="Jiang H."/>
            <person name="Korchina V."/>
            <person name="Kovar C."/>
            <person name="Lara F."/>
            <person name="Lee S."/>
            <person name="Mata R."/>
            <person name="Mathew T."/>
            <person name="Moen C."/>
            <person name="Morales K."/>
            <person name="Munidasa M."/>
            <person name="Nazareth L."/>
            <person name="Ngo R."/>
            <person name="Nguyen L."/>
            <person name="Okwuonu G."/>
            <person name="Ongeri F."/>
            <person name="Patil S."/>
            <person name="Petrosino J."/>
            <person name="Pham C."/>
            <person name="Pham P."/>
            <person name="Pu L.-L."/>
            <person name="Puazo M."/>
            <person name="Raj R."/>
            <person name="Reid J."/>
            <person name="Rouhana J."/>
            <person name="Saada N."/>
            <person name="Shang Y."/>
            <person name="Simmons D."/>
            <person name="Thornton R."/>
            <person name="Warren J."/>
            <person name="Weissenberger G."/>
            <person name="Zhang J."/>
            <person name="Zhang L."/>
            <person name="Zhou C."/>
            <person name="Zhu D."/>
            <person name="Muzny D."/>
            <person name="Worley K."/>
            <person name="Gibbs R."/>
        </authorList>
    </citation>
    <scope>NUCLEOTIDE SEQUENCE [LARGE SCALE GENOMIC DNA]</scope>
    <source>
        <strain evidence="2 3">DSM 15434</strain>
    </source>
</reference>
<gene>
    <name evidence="2" type="ORF">HMPREF0058_0728</name>
</gene>
<feature type="region of interest" description="Disordered" evidence="1">
    <location>
        <begin position="25"/>
        <end position="63"/>
    </location>
</feature>
<evidence type="ECO:0000313" key="3">
    <source>
        <dbReference type="Proteomes" id="UP000004778"/>
    </source>
</evidence>
<protein>
    <submittedName>
        <fullName evidence="2">Uncharacterized protein</fullName>
    </submittedName>
</protein>
<evidence type="ECO:0000256" key="1">
    <source>
        <dbReference type="SAM" id="MobiDB-lite"/>
    </source>
</evidence>
<comment type="caution">
    <text evidence="2">The sequence shown here is derived from an EMBL/GenBank/DDBJ whole genome shotgun (WGS) entry which is preliminary data.</text>
</comment>
<proteinExistence type="predicted"/>
<dbReference type="HOGENOM" id="CLU_2875621_0_0_11"/>